<proteinExistence type="predicted"/>
<keyword evidence="6" id="KW-1185">Reference proteome</keyword>
<dbReference type="InterPro" id="IPR005856">
    <property type="entry name" value="Cys_synth"/>
</dbReference>
<evidence type="ECO:0000259" key="4">
    <source>
        <dbReference type="Pfam" id="PF00291"/>
    </source>
</evidence>
<dbReference type="InterPro" id="IPR005859">
    <property type="entry name" value="CysK"/>
</dbReference>
<dbReference type="SUPFAM" id="SSF53686">
    <property type="entry name" value="Tryptophan synthase beta subunit-like PLP-dependent enzymes"/>
    <property type="match status" value="1"/>
</dbReference>
<reference evidence="5 6" key="1">
    <citation type="submission" date="2023-07" db="EMBL/GenBank/DDBJ databases">
        <title>Genomic Encyclopedia of Type Strains, Phase IV (KMG-IV): sequencing the most valuable type-strain genomes for metagenomic binning, comparative biology and taxonomic classification.</title>
        <authorList>
            <person name="Goeker M."/>
        </authorList>
    </citation>
    <scope>NUCLEOTIDE SEQUENCE [LARGE SCALE GENOMIC DNA]</scope>
    <source>
        <strain evidence="5 6">DSM 20694</strain>
    </source>
</reference>
<dbReference type="PANTHER" id="PTHR10314">
    <property type="entry name" value="CYSTATHIONINE BETA-SYNTHASE"/>
    <property type="match status" value="1"/>
</dbReference>
<dbReference type="EC" id="2.5.1.47" evidence="5"/>
<protein>
    <submittedName>
        <fullName evidence="5">Cysteine synthase A</fullName>
        <ecNumber evidence="5">2.5.1.47</ecNumber>
    </submittedName>
</protein>
<dbReference type="NCBIfam" id="TIGR01139">
    <property type="entry name" value="cysK"/>
    <property type="match status" value="1"/>
</dbReference>
<dbReference type="GO" id="GO:0004124">
    <property type="term" value="F:cysteine synthase activity"/>
    <property type="evidence" value="ECO:0007669"/>
    <property type="project" value="UniProtKB-EC"/>
</dbReference>
<dbReference type="Proteomes" id="UP001228504">
    <property type="component" value="Unassembled WGS sequence"/>
</dbReference>
<comment type="cofactor">
    <cofactor evidence="1">
        <name>pyridoxal 5'-phosphate</name>
        <dbReference type="ChEBI" id="CHEBI:597326"/>
    </cofactor>
</comment>
<feature type="domain" description="Tryptophan synthase beta chain-like PALP" evidence="4">
    <location>
        <begin position="9"/>
        <end position="289"/>
    </location>
</feature>
<dbReference type="EMBL" id="JAUSUF010000010">
    <property type="protein sequence ID" value="MDQ0150521.1"/>
    <property type="molecule type" value="Genomic_DNA"/>
</dbReference>
<dbReference type="NCBIfam" id="TIGR01136">
    <property type="entry name" value="cysKM"/>
    <property type="match status" value="1"/>
</dbReference>
<evidence type="ECO:0000256" key="2">
    <source>
        <dbReference type="ARBA" id="ARBA00004962"/>
    </source>
</evidence>
<organism evidence="5 6">
    <name type="scientific">Eubacterium multiforme</name>
    <dbReference type="NCBI Taxonomy" id="83339"/>
    <lineage>
        <taxon>Bacteria</taxon>
        <taxon>Bacillati</taxon>
        <taxon>Bacillota</taxon>
        <taxon>Clostridia</taxon>
        <taxon>Eubacteriales</taxon>
        <taxon>Eubacteriaceae</taxon>
        <taxon>Eubacterium</taxon>
    </lineage>
</organism>
<keyword evidence="3" id="KW-0663">Pyridoxal phosphate</keyword>
<comment type="caution">
    <text evidence="5">The sequence shown here is derived from an EMBL/GenBank/DDBJ whole genome shotgun (WGS) entry which is preliminary data.</text>
</comment>
<gene>
    <name evidence="5" type="ORF">J2S18_002469</name>
</gene>
<keyword evidence="5" id="KW-0808">Transferase</keyword>
<name>A0ABT9UW74_9FIRM</name>
<accession>A0ABT9UW74</accession>
<sequence length="301" mass="32240">MIYNSSLEMIGNTPILKIKNTEDNMADVYVKLEKFNVGGSVKDRAALGMIEKAEKLGLLKEGSVIVEPTSGNTGIALAMIGRLKGYKVIIVMPDTMSEERRALIKAYGAELILTDGSKGMKGAIEKAEELSKKDGYFIPQQFENIANPEKHYETTAEEILKDIPNLDVFVASVGTGGTVTGISKKLKENIKGLKTVAVEPKNSEVLQGGKPGPHKIQGIGAGFIPSIYKEEYVDEIRSVTDDEAFKAAKEFAVNEGVLIGISAGSALSVAIQVAKELGKGKKVLAIAPDGGEKYISMGLYD</sequence>
<dbReference type="RefSeq" id="WP_307487226.1">
    <property type="nucleotide sequence ID" value="NZ_JAUSUF010000010.1"/>
</dbReference>
<evidence type="ECO:0000313" key="6">
    <source>
        <dbReference type="Proteomes" id="UP001228504"/>
    </source>
</evidence>
<dbReference type="InterPro" id="IPR001926">
    <property type="entry name" value="TrpB-like_PALP"/>
</dbReference>
<evidence type="ECO:0000256" key="3">
    <source>
        <dbReference type="ARBA" id="ARBA00022898"/>
    </source>
</evidence>
<dbReference type="Gene3D" id="3.40.50.1100">
    <property type="match status" value="2"/>
</dbReference>
<evidence type="ECO:0000256" key="1">
    <source>
        <dbReference type="ARBA" id="ARBA00001933"/>
    </source>
</evidence>
<dbReference type="Pfam" id="PF00291">
    <property type="entry name" value="PALP"/>
    <property type="match status" value="1"/>
</dbReference>
<evidence type="ECO:0000313" key="5">
    <source>
        <dbReference type="EMBL" id="MDQ0150521.1"/>
    </source>
</evidence>
<dbReference type="CDD" id="cd01561">
    <property type="entry name" value="CBS_like"/>
    <property type="match status" value="1"/>
</dbReference>
<comment type="pathway">
    <text evidence="2">Amino-acid biosynthesis; L-cysteine biosynthesis; L-cysteine from L-serine: step 2/2.</text>
</comment>
<dbReference type="InterPro" id="IPR036052">
    <property type="entry name" value="TrpB-like_PALP_sf"/>
</dbReference>
<dbReference type="InterPro" id="IPR050214">
    <property type="entry name" value="Cys_Synth/Cystath_Beta-Synth"/>
</dbReference>